<evidence type="ECO:0000313" key="6">
    <source>
        <dbReference type="Proteomes" id="UP000799766"/>
    </source>
</evidence>
<dbReference type="Proteomes" id="UP000799766">
    <property type="component" value="Unassembled WGS sequence"/>
</dbReference>
<feature type="region of interest" description="Disordered" evidence="3">
    <location>
        <begin position="36"/>
        <end position="72"/>
    </location>
</feature>
<dbReference type="Pfam" id="PF00172">
    <property type="entry name" value="Zn_clus"/>
    <property type="match status" value="1"/>
</dbReference>
<dbReference type="PROSITE" id="PS50048">
    <property type="entry name" value="ZN2_CY6_FUNGAL_2"/>
    <property type="match status" value="1"/>
</dbReference>
<gene>
    <name evidence="5" type="ORF">BDY21DRAFT_290284</name>
</gene>
<dbReference type="AlphaFoldDB" id="A0A6A6NU97"/>
<dbReference type="GO" id="GO:0045944">
    <property type="term" value="P:positive regulation of transcription by RNA polymerase II"/>
    <property type="evidence" value="ECO:0007669"/>
    <property type="project" value="TreeGrafter"/>
</dbReference>
<evidence type="ECO:0000256" key="3">
    <source>
        <dbReference type="SAM" id="MobiDB-lite"/>
    </source>
</evidence>
<comment type="subcellular location">
    <subcellularLocation>
        <location evidence="1">Nucleus</location>
    </subcellularLocation>
</comment>
<dbReference type="Gene3D" id="4.10.240.10">
    <property type="entry name" value="Zn(2)-C6 fungal-type DNA-binding domain"/>
    <property type="match status" value="1"/>
</dbReference>
<dbReference type="SUPFAM" id="SSF57701">
    <property type="entry name" value="Zn2/Cys6 DNA-binding domain"/>
    <property type="match status" value="1"/>
</dbReference>
<keyword evidence="6" id="KW-1185">Reference proteome</keyword>
<dbReference type="SMART" id="SM00066">
    <property type="entry name" value="GAL4"/>
    <property type="match status" value="1"/>
</dbReference>
<evidence type="ECO:0000259" key="4">
    <source>
        <dbReference type="PROSITE" id="PS50048"/>
    </source>
</evidence>
<dbReference type="PANTHER" id="PTHR37534:SF10">
    <property type="entry name" value="ZN(II)2CYS6 TRANSCRIPTION FACTOR (EUROFUNG)"/>
    <property type="match status" value="1"/>
</dbReference>
<dbReference type="CDD" id="cd00067">
    <property type="entry name" value="GAL4"/>
    <property type="match status" value="1"/>
</dbReference>
<reference evidence="5" key="1">
    <citation type="journal article" date="2020" name="Stud. Mycol.">
        <title>101 Dothideomycetes genomes: a test case for predicting lifestyles and emergence of pathogens.</title>
        <authorList>
            <person name="Haridas S."/>
            <person name="Albert R."/>
            <person name="Binder M."/>
            <person name="Bloem J."/>
            <person name="Labutti K."/>
            <person name="Salamov A."/>
            <person name="Andreopoulos B."/>
            <person name="Baker S."/>
            <person name="Barry K."/>
            <person name="Bills G."/>
            <person name="Bluhm B."/>
            <person name="Cannon C."/>
            <person name="Castanera R."/>
            <person name="Culley D."/>
            <person name="Daum C."/>
            <person name="Ezra D."/>
            <person name="Gonzalez J."/>
            <person name="Henrissat B."/>
            <person name="Kuo A."/>
            <person name="Liang C."/>
            <person name="Lipzen A."/>
            <person name="Lutzoni F."/>
            <person name="Magnuson J."/>
            <person name="Mondo S."/>
            <person name="Nolan M."/>
            <person name="Ohm R."/>
            <person name="Pangilinan J."/>
            <person name="Park H.-J."/>
            <person name="Ramirez L."/>
            <person name="Alfaro M."/>
            <person name="Sun H."/>
            <person name="Tritt A."/>
            <person name="Yoshinaga Y."/>
            <person name="Zwiers L.-H."/>
            <person name="Turgeon B."/>
            <person name="Goodwin S."/>
            <person name="Spatafora J."/>
            <person name="Crous P."/>
            <person name="Grigoriev I."/>
        </authorList>
    </citation>
    <scope>NUCLEOTIDE SEQUENCE</scope>
    <source>
        <strain evidence="5">ATCC 16933</strain>
    </source>
</reference>
<feature type="non-terminal residue" evidence="5">
    <location>
        <position position="650"/>
    </location>
</feature>
<dbReference type="PANTHER" id="PTHR37534">
    <property type="entry name" value="TRANSCRIPTIONAL ACTIVATOR PROTEIN UGA3"/>
    <property type="match status" value="1"/>
</dbReference>
<dbReference type="GO" id="GO:0005634">
    <property type="term" value="C:nucleus"/>
    <property type="evidence" value="ECO:0007669"/>
    <property type="project" value="UniProtKB-SubCell"/>
</dbReference>
<dbReference type="GO" id="GO:0000976">
    <property type="term" value="F:transcription cis-regulatory region binding"/>
    <property type="evidence" value="ECO:0007669"/>
    <property type="project" value="TreeGrafter"/>
</dbReference>
<evidence type="ECO:0000256" key="2">
    <source>
        <dbReference type="ARBA" id="ARBA00023242"/>
    </source>
</evidence>
<keyword evidence="2" id="KW-0539">Nucleus</keyword>
<protein>
    <recommendedName>
        <fullName evidence="4">Zn(2)-C6 fungal-type domain-containing protein</fullName>
    </recommendedName>
</protein>
<dbReference type="OrthoDB" id="5278208at2759"/>
<feature type="compositionally biased region" description="Low complexity" evidence="3">
    <location>
        <begin position="167"/>
        <end position="185"/>
    </location>
</feature>
<evidence type="ECO:0000256" key="1">
    <source>
        <dbReference type="ARBA" id="ARBA00004123"/>
    </source>
</evidence>
<dbReference type="GO" id="GO:0008270">
    <property type="term" value="F:zinc ion binding"/>
    <property type="evidence" value="ECO:0007669"/>
    <property type="project" value="InterPro"/>
</dbReference>
<dbReference type="GO" id="GO:0000981">
    <property type="term" value="F:DNA-binding transcription factor activity, RNA polymerase II-specific"/>
    <property type="evidence" value="ECO:0007669"/>
    <property type="project" value="InterPro"/>
</dbReference>
<feature type="region of interest" description="Disordered" evidence="3">
    <location>
        <begin position="100"/>
        <end position="200"/>
    </location>
</feature>
<dbReference type="EMBL" id="MU001688">
    <property type="protein sequence ID" value="KAF2455024.1"/>
    <property type="molecule type" value="Genomic_DNA"/>
</dbReference>
<dbReference type="Pfam" id="PF11951">
    <property type="entry name" value="Fungal_trans_2"/>
    <property type="match status" value="1"/>
</dbReference>
<accession>A0A6A6NU97</accession>
<organism evidence="5 6">
    <name type="scientific">Lineolata rhizophorae</name>
    <dbReference type="NCBI Taxonomy" id="578093"/>
    <lineage>
        <taxon>Eukaryota</taxon>
        <taxon>Fungi</taxon>
        <taxon>Dikarya</taxon>
        <taxon>Ascomycota</taxon>
        <taxon>Pezizomycotina</taxon>
        <taxon>Dothideomycetes</taxon>
        <taxon>Dothideomycetes incertae sedis</taxon>
        <taxon>Lineolatales</taxon>
        <taxon>Lineolataceae</taxon>
        <taxon>Lineolata</taxon>
    </lineage>
</organism>
<proteinExistence type="predicted"/>
<feature type="domain" description="Zn(2)-C6 fungal-type" evidence="4">
    <location>
        <begin position="73"/>
        <end position="103"/>
    </location>
</feature>
<dbReference type="InterPro" id="IPR021858">
    <property type="entry name" value="Fun_TF"/>
</dbReference>
<dbReference type="InterPro" id="IPR036864">
    <property type="entry name" value="Zn2-C6_fun-type_DNA-bd_sf"/>
</dbReference>
<dbReference type="InterPro" id="IPR001138">
    <property type="entry name" value="Zn2Cys6_DnaBD"/>
</dbReference>
<sequence>MPVPEGYHAPQFQPFAAVVPARPDQHHQFGVQAYPDFDDAGKHVVPPPGSSAKARRRPVAGSDPVKHRRTRSGCYTCRQRRVKCDETHPVCERCRKGNRECSYPESATSATPSSAKPRAGSLSSSAGDAKSKSPRDAGSGSSPEYEHDAREPLATIPDDDEEEEFAGEAAEAGGPPAAAATAASQQGGGGRRPATAARAHSDLPRKAAFYLDYYRTELSHLHHAFKYDGTDFMRTRFLDLARQNEPLLYAVVAFAAYHHTVSRPDGDIGHFLGYYNRSVSALRDYLSRNHRHTDSTLLCILMLASFEEFLGDWVNLMSHQKAACEIITELYTPETIMQNETRRKIIQWYMRYDIFAGLMAGYETVLTRDWFTACADYYEAQALEHPDDLGLKFEERLALSRLLATDIAILFAQKGKGTITDADFAAEARSLQQQMAAWERDIDPRMKDPAKLVTDFSGAPPRDPDDIVDPYAGDFLFGGDLFTTNFALQDYWAVDLMFKSQLAAARGNLADPELRDIAFKLCHMFEAIELYPHSPVGSVVAVQAGLGMACLFLPKDQKHTMWARRKLATVESKGYIYPASFRQRMAPLWGDSVLHWWLPDDDAYPPVIRQIRAFIEFRAREPRSRVDRDLRSMRGVFQGLSVAADAEDEG</sequence>
<dbReference type="PROSITE" id="PS00463">
    <property type="entry name" value="ZN2_CY6_FUNGAL_1"/>
    <property type="match status" value="1"/>
</dbReference>
<evidence type="ECO:0000313" key="5">
    <source>
        <dbReference type="EMBL" id="KAF2455024.1"/>
    </source>
</evidence>
<feature type="compositionally biased region" description="Low complexity" evidence="3">
    <location>
        <begin position="106"/>
        <end position="119"/>
    </location>
</feature>
<feature type="compositionally biased region" description="Acidic residues" evidence="3">
    <location>
        <begin position="157"/>
        <end position="166"/>
    </location>
</feature>
<name>A0A6A6NU97_9PEZI</name>